<dbReference type="Proteomes" id="UP000027946">
    <property type="component" value="Unassembled WGS sequence"/>
</dbReference>
<dbReference type="STRING" id="1121324.CLIT_10c02050"/>
<dbReference type="EMBL" id="JJMM01000010">
    <property type="protein sequence ID" value="KDR95478.1"/>
    <property type="molecule type" value="Genomic_DNA"/>
</dbReference>
<keyword evidence="2" id="KW-1185">Reference proteome</keyword>
<proteinExistence type="predicted"/>
<dbReference type="AlphaFoldDB" id="A0A069RFA9"/>
<accession>A0A069RFA9</accession>
<evidence type="ECO:0000313" key="2">
    <source>
        <dbReference type="Proteomes" id="UP000027946"/>
    </source>
</evidence>
<evidence type="ECO:0000313" key="1">
    <source>
        <dbReference type="EMBL" id="KDR95478.1"/>
    </source>
</evidence>
<organism evidence="1 2">
    <name type="scientific">Peptoclostridium litorale DSM 5388</name>
    <dbReference type="NCBI Taxonomy" id="1121324"/>
    <lineage>
        <taxon>Bacteria</taxon>
        <taxon>Bacillati</taxon>
        <taxon>Bacillota</taxon>
        <taxon>Clostridia</taxon>
        <taxon>Peptostreptococcales</taxon>
        <taxon>Peptoclostridiaceae</taxon>
        <taxon>Peptoclostridium</taxon>
    </lineage>
</organism>
<dbReference type="eggNOG" id="ENOG5033R8T">
    <property type="taxonomic scope" value="Bacteria"/>
</dbReference>
<dbReference type="RefSeq" id="WP_038263748.1">
    <property type="nucleotide sequence ID" value="NZ_FSRH01000010.1"/>
</dbReference>
<comment type="caution">
    <text evidence="1">The sequence shown here is derived from an EMBL/GenBank/DDBJ whole genome shotgun (WGS) entry which is preliminary data.</text>
</comment>
<sequence length="135" mass="15466">MEFYGYKRAWDGRKRITSLTSADIKRTGTVRRVGKGGNTLHSNIQVYVDGIRLEGFNIGGYTLVKITEFDKVPGISFWREYDQEGIETFYLKGKVKLPNREVAPKGGIRGEVIEYCMSNQGTRVSRRKYIQSLFT</sequence>
<gene>
    <name evidence="1" type="ORF">CLIT_10c02050</name>
</gene>
<protein>
    <submittedName>
        <fullName evidence="1">Uncharacterized protein</fullName>
    </submittedName>
</protein>
<reference evidence="1 2" key="1">
    <citation type="submission" date="2014-03" db="EMBL/GenBank/DDBJ databases">
        <title>Genome sequence of Clostridium litorale W6, DSM 5388.</title>
        <authorList>
            <person name="Poehlein A."/>
            <person name="Jagirdar A."/>
            <person name="Khonsari B."/>
            <person name="Chibani C.M."/>
            <person name="Gutierrez Gutierrez D.A."/>
            <person name="Davydova E."/>
            <person name="Alghaithi H.S."/>
            <person name="Nair K.P."/>
            <person name="Dhamotharan K."/>
            <person name="Chandran L."/>
            <person name="G W."/>
            <person name="Daniel R."/>
        </authorList>
    </citation>
    <scope>NUCLEOTIDE SEQUENCE [LARGE SCALE GENOMIC DNA]</scope>
    <source>
        <strain evidence="1 2">W6</strain>
    </source>
</reference>
<name>A0A069RFA9_PEPLI</name>